<evidence type="ECO:0000313" key="2">
    <source>
        <dbReference type="EMBL" id="KAA8886311.1"/>
    </source>
</evidence>
<keyword evidence="3" id="KW-1185">Reference proteome</keyword>
<name>A0A5N0EFW8_9NOCA</name>
<accession>A0A5N0EFW8</accession>
<dbReference type="InterPro" id="IPR027461">
    <property type="entry name" value="Carboxypeptidase_A_C_sf"/>
</dbReference>
<comment type="caution">
    <text evidence="2">The sequence shown here is derived from an EMBL/GenBank/DDBJ whole genome shotgun (WGS) entry which is preliminary data.</text>
</comment>
<dbReference type="Pfam" id="PF17676">
    <property type="entry name" value="Peptidase_S66C"/>
    <property type="match status" value="1"/>
</dbReference>
<proteinExistence type="predicted"/>
<dbReference type="OrthoDB" id="9807329at2"/>
<organism evidence="2 3">
    <name type="scientific">Nocardia colli</name>
    <dbReference type="NCBI Taxonomy" id="2545717"/>
    <lineage>
        <taxon>Bacteria</taxon>
        <taxon>Bacillati</taxon>
        <taxon>Actinomycetota</taxon>
        <taxon>Actinomycetes</taxon>
        <taxon>Mycobacteriales</taxon>
        <taxon>Nocardiaceae</taxon>
        <taxon>Nocardia</taxon>
    </lineage>
</organism>
<sequence>MARRTCRDGRRAIVLGRFPGFEDYTDRGWHLTDVLRDRLSPLDIPILGGLELGHGPDPHAAPLGTTAELDTHTGTLTLSSPAS</sequence>
<dbReference type="InterPro" id="IPR040921">
    <property type="entry name" value="Peptidase_S66C"/>
</dbReference>
<dbReference type="AlphaFoldDB" id="A0A5N0EFW8"/>
<protein>
    <recommendedName>
        <fullName evidence="1">LD-carboxypeptidase C-terminal domain-containing protein</fullName>
    </recommendedName>
</protein>
<dbReference type="Proteomes" id="UP000323876">
    <property type="component" value="Unassembled WGS sequence"/>
</dbReference>
<evidence type="ECO:0000259" key="1">
    <source>
        <dbReference type="Pfam" id="PF17676"/>
    </source>
</evidence>
<dbReference type="Gene3D" id="3.50.30.60">
    <property type="entry name" value="LD-carboxypeptidase A C-terminal domain-like"/>
    <property type="match status" value="1"/>
</dbReference>
<reference evidence="2 3" key="1">
    <citation type="submission" date="2019-09" db="EMBL/GenBank/DDBJ databases">
        <authorList>
            <person name="Wang X."/>
        </authorList>
    </citation>
    <scope>NUCLEOTIDE SEQUENCE [LARGE SCALE GENOMIC DNA]</scope>
    <source>
        <strain evidence="2 3">CICC 11023</strain>
    </source>
</reference>
<feature type="domain" description="LD-carboxypeptidase C-terminal" evidence="1">
    <location>
        <begin position="6"/>
        <end position="69"/>
    </location>
</feature>
<dbReference type="EMBL" id="VXLC01000014">
    <property type="protein sequence ID" value="KAA8886311.1"/>
    <property type="molecule type" value="Genomic_DNA"/>
</dbReference>
<dbReference type="SUPFAM" id="SSF141986">
    <property type="entry name" value="LD-carboxypeptidase A C-terminal domain-like"/>
    <property type="match status" value="1"/>
</dbReference>
<evidence type="ECO:0000313" key="3">
    <source>
        <dbReference type="Proteomes" id="UP000323876"/>
    </source>
</evidence>
<gene>
    <name evidence="2" type="ORF">F3087_26900</name>
</gene>